<evidence type="ECO:0000256" key="2">
    <source>
        <dbReference type="ARBA" id="ARBA00022676"/>
    </source>
</evidence>
<evidence type="ECO:0000313" key="8">
    <source>
        <dbReference type="Proteomes" id="UP001489004"/>
    </source>
</evidence>
<feature type="signal peptide" evidence="6">
    <location>
        <begin position="1"/>
        <end position="21"/>
    </location>
</feature>
<keyword evidence="2" id="KW-0808">Transferase</keyword>
<protein>
    <submittedName>
        <fullName evidence="7">Uncharacterized protein</fullName>
    </submittedName>
</protein>
<dbReference type="PANTHER" id="PTHR10571:SF0">
    <property type="entry name" value="UDP-N-ACETYLGLUCOSAMINE--DOLICHYL-PHOSPHATE N-ACETYLGLUCOSAMINEPHOSPHOTRANSFERASE"/>
    <property type="match status" value="1"/>
</dbReference>
<evidence type="ECO:0000256" key="4">
    <source>
        <dbReference type="ARBA" id="ARBA00022842"/>
    </source>
</evidence>
<evidence type="ECO:0000313" key="7">
    <source>
        <dbReference type="EMBL" id="KAK9823783.1"/>
    </source>
</evidence>
<dbReference type="GO" id="GO:0046872">
    <property type="term" value="F:metal ion binding"/>
    <property type="evidence" value="ECO:0007669"/>
    <property type="project" value="UniProtKB-KW"/>
</dbReference>
<feature type="transmembrane region" description="Helical" evidence="5">
    <location>
        <begin position="85"/>
        <end position="103"/>
    </location>
</feature>
<evidence type="ECO:0000256" key="5">
    <source>
        <dbReference type="SAM" id="Phobius"/>
    </source>
</evidence>
<accession>A0AAW1QRF8</accession>
<proteinExistence type="predicted"/>
<dbReference type="GO" id="GO:0003975">
    <property type="term" value="F:UDP-N-acetylglucosamine-dolichyl-phosphate N-acetylglucosaminephosphotransferase activity"/>
    <property type="evidence" value="ECO:0007669"/>
    <property type="project" value="InterPro"/>
</dbReference>
<dbReference type="InterPro" id="IPR033895">
    <property type="entry name" value="GPT"/>
</dbReference>
<dbReference type="AlphaFoldDB" id="A0AAW1QRF8"/>
<keyword evidence="5" id="KW-0812">Transmembrane</keyword>
<keyword evidence="5" id="KW-1133">Transmembrane helix</keyword>
<dbReference type="EMBL" id="JALJOR010000002">
    <property type="protein sequence ID" value="KAK9823783.1"/>
    <property type="molecule type" value="Genomic_DNA"/>
</dbReference>
<feature type="transmembrane region" description="Helical" evidence="5">
    <location>
        <begin position="109"/>
        <end position="128"/>
    </location>
</feature>
<dbReference type="GO" id="GO:0012505">
    <property type="term" value="C:endomembrane system"/>
    <property type="evidence" value="ECO:0007669"/>
    <property type="project" value="UniProtKB-SubCell"/>
</dbReference>
<keyword evidence="3" id="KW-0479">Metal-binding</keyword>
<evidence type="ECO:0000256" key="1">
    <source>
        <dbReference type="ARBA" id="ARBA00004127"/>
    </source>
</evidence>
<keyword evidence="4" id="KW-0460">Magnesium</keyword>
<dbReference type="GO" id="GO:0006488">
    <property type="term" value="P:dolichol-linked oligosaccharide biosynthetic process"/>
    <property type="evidence" value="ECO:0007669"/>
    <property type="project" value="InterPro"/>
</dbReference>
<keyword evidence="8" id="KW-1185">Reference proteome</keyword>
<organism evidence="7 8">
    <name type="scientific">[Myrmecia] bisecta</name>
    <dbReference type="NCBI Taxonomy" id="41462"/>
    <lineage>
        <taxon>Eukaryota</taxon>
        <taxon>Viridiplantae</taxon>
        <taxon>Chlorophyta</taxon>
        <taxon>core chlorophytes</taxon>
        <taxon>Trebouxiophyceae</taxon>
        <taxon>Trebouxiales</taxon>
        <taxon>Trebouxiaceae</taxon>
        <taxon>Myrmecia</taxon>
    </lineage>
</organism>
<evidence type="ECO:0000256" key="3">
    <source>
        <dbReference type="ARBA" id="ARBA00022723"/>
    </source>
</evidence>
<name>A0AAW1QRF8_9CHLO</name>
<evidence type="ECO:0000256" key="6">
    <source>
        <dbReference type="SAM" id="SignalP"/>
    </source>
</evidence>
<reference evidence="7 8" key="1">
    <citation type="journal article" date="2024" name="Nat. Commun.">
        <title>Phylogenomics reveals the evolutionary origins of lichenization in chlorophyte algae.</title>
        <authorList>
            <person name="Puginier C."/>
            <person name="Libourel C."/>
            <person name="Otte J."/>
            <person name="Skaloud P."/>
            <person name="Haon M."/>
            <person name="Grisel S."/>
            <person name="Petersen M."/>
            <person name="Berrin J.G."/>
            <person name="Delaux P.M."/>
            <person name="Dal Grande F."/>
            <person name="Keller J."/>
        </authorList>
    </citation>
    <scope>NUCLEOTIDE SEQUENCE [LARGE SCALE GENOMIC DNA]</scope>
    <source>
        <strain evidence="7 8">SAG 2043</strain>
    </source>
</reference>
<keyword evidence="6" id="KW-0732">Signal</keyword>
<keyword evidence="5" id="KW-0472">Membrane</keyword>
<dbReference type="GO" id="GO:0016757">
    <property type="term" value="F:glycosyltransferase activity"/>
    <property type="evidence" value="ECO:0007669"/>
    <property type="project" value="UniProtKB-KW"/>
</dbReference>
<sequence>MAKSQALFWLGVLGFLPCLGAFLGIRDPRTSYSVLISAAVSFLGLLATKKVIPVLKTATLRANLFGYDINKKGSEQGEKKIPESLGLAPGVVFLVCIILFQQLHSYDMASVLHSGVCCVGAFALRYALQGIYK</sequence>
<gene>
    <name evidence="7" type="ORF">WJX72_005471</name>
</gene>
<feature type="transmembrane region" description="Helical" evidence="5">
    <location>
        <begin position="30"/>
        <end position="48"/>
    </location>
</feature>
<keyword evidence="2" id="KW-0328">Glycosyltransferase</keyword>
<dbReference type="GO" id="GO:0016020">
    <property type="term" value="C:membrane"/>
    <property type="evidence" value="ECO:0007669"/>
    <property type="project" value="TreeGrafter"/>
</dbReference>
<comment type="caution">
    <text evidence="7">The sequence shown here is derived from an EMBL/GenBank/DDBJ whole genome shotgun (WGS) entry which is preliminary data.</text>
</comment>
<feature type="chain" id="PRO_5043721613" evidence="6">
    <location>
        <begin position="22"/>
        <end position="133"/>
    </location>
</feature>
<dbReference type="PANTHER" id="PTHR10571">
    <property type="entry name" value="UDP-N-ACETYLGLUCOSAMINE--DOLICHYL-PHOSPHATE N-ACETYLGLUCOSAMINEPHOSPHOTRANSFERASE"/>
    <property type="match status" value="1"/>
</dbReference>
<comment type="subcellular location">
    <subcellularLocation>
        <location evidence="1">Endomembrane system</location>
        <topology evidence="1">Multi-pass membrane protein</topology>
    </subcellularLocation>
</comment>
<dbReference type="Proteomes" id="UP001489004">
    <property type="component" value="Unassembled WGS sequence"/>
</dbReference>